<name>A0ABY4DZ31_9NEIS</name>
<keyword evidence="5" id="KW-0479">Metal-binding</keyword>
<comment type="similarity">
    <text evidence="1 5">Belongs to the PanB family.</text>
</comment>
<feature type="binding site" evidence="5">
    <location>
        <position position="43"/>
    </location>
    <ligand>
        <name>Mg(2+)</name>
        <dbReference type="ChEBI" id="CHEBI:18420"/>
    </ligand>
</feature>
<comment type="pathway">
    <text evidence="5">Cofactor biosynthesis; (R)-pantothenate biosynthesis; (R)-pantoate from 3-methyl-2-oxobutanoate: step 1/2.</text>
</comment>
<evidence type="ECO:0000256" key="5">
    <source>
        <dbReference type="HAMAP-Rule" id="MF_00156"/>
    </source>
</evidence>
<evidence type="ECO:0000313" key="6">
    <source>
        <dbReference type="EMBL" id="UOO88499.1"/>
    </source>
</evidence>
<evidence type="ECO:0000256" key="2">
    <source>
        <dbReference type="ARBA" id="ARBA00011424"/>
    </source>
</evidence>
<keyword evidence="5" id="KW-0963">Cytoplasm</keyword>
<gene>
    <name evidence="5 6" type="primary">panB</name>
    <name evidence="6" type="ORF">LVJ82_13630</name>
</gene>
<feature type="binding site" evidence="5">
    <location>
        <position position="113"/>
    </location>
    <ligand>
        <name>Mg(2+)</name>
        <dbReference type="ChEBI" id="CHEBI:18420"/>
    </ligand>
</feature>
<dbReference type="CDD" id="cd06557">
    <property type="entry name" value="KPHMT-like"/>
    <property type="match status" value="1"/>
</dbReference>
<comment type="catalytic activity">
    <reaction evidence="5">
        <text>(6R)-5,10-methylene-5,6,7,8-tetrahydrofolate + 3-methyl-2-oxobutanoate + H2O = 2-dehydropantoate + (6S)-5,6,7,8-tetrahydrofolate</text>
        <dbReference type="Rhea" id="RHEA:11824"/>
        <dbReference type="ChEBI" id="CHEBI:11561"/>
        <dbReference type="ChEBI" id="CHEBI:11851"/>
        <dbReference type="ChEBI" id="CHEBI:15377"/>
        <dbReference type="ChEBI" id="CHEBI:15636"/>
        <dbReference type="ChEBI" id="CHEBI:57453"/>
        <dbReference type="EC" id="2.1.2.11"/>
    </reaction>
</comment>
<feature type="binding site" evidence="5">
    <location>
        <position position="82"/>
    </location>
    <ligand>
        <name>3-methyl-2-oxobutanoate</name>
        <dbReference type="ChEBI" id="CHEBI:11851"/>
    </ligand>
</feature>
<dbReference type="PIRSF" id="PIRSF000388">
    <property type="entry name" value="Pantoate_hydroxy_MeTrfase"/>
    <property type="match status" value="1"/>
</dbReference>
<protein>
    <recommendedName>
        <fullName evidence="5">3-methyl-2-oxobutanoate hydroxymethyltransferase</fullName>
        <ecNumber evidence="5">2.1.2.11</ecNumber>
    </recommendedName>
    <alternativeName>
        <fullName evidence="5">Ketopantoate hydroxymethyltransferase</fullName>
        <shortName evidence="5">KPHMT</shortName>
    </alternativeName>
</protein>
<keyword evidence="4 5" id="KW-0808">Transferase</keyword>
<sequence length="264" mass="27661">MITVSTLNKMKQAGEKIAMLTCYEASFASLMSDAGVDMLLVGDSLGMTVQGHDSTLPVTLADMVYHTRAVARGNKNAMIVTDLSFGSFQQSKEQAFAAAVELMQAGAHMVKLEGGVWMAETTEFLQMRGIPVCAHIGLTPQSVNAFGGYKVQGKGDMAAQALLADAKAHDAAGAALVLMECVPAALAAEVTRAVACPTIGIGAGAECDGQVLVMHDILGVFPGKTARFVRNFMQGQDSIQAAVSAYVNAVKKSEFPAAEHQFNA</sequence>
<dbReference type="InterPro" id="IPR015813">
    <property type="entry name" value="Pyrv/PenolPyrv_kinase-like_dom"/>
</dbReference>
<evidence type="ECO:0000256" key="3">
    <source>
        <dbReference type="ARBA" id="ARBA00022655"/>
    </source>
</evidence>
<feature type="binding site" evidence="5">
    <location>
        <position position="82"/>
    </location>
    <ligand>
        <name>Mg(2+)</name>
        <dbReference type="ChEBI" id="CHEBI:18420"/>
    </ligand>
</feature>
<dbReference type="InterPro" id="IPR040442">
    <property type="entry name" value="Pyrv_kinase-like_dom_sf"/>
</dbReference>
<evidence type="ECO:0000313" key="7">
    <source>
        <dbReference type="Proteomes" id="UP000832011"/>
    </source>
</evidence>
<keyword evidence="5" id="KW-0460">Magnesium</keyword>
<dbReference type="SUPFAM" id="SSF51621">
    <property type="entry name" value="Phosphoenolpyruvate/pyruvate domain"/>
    <property type="match status" value="1"/>
</dbReference>
<dbReference type="Proteomes" id="UP000832011">
    <property type="component" value="Chromosome"/>
</dbReference>
<dbReference type="RefSeq" id="WP_058357816.1">
    <property type="nucleotide sequence ID" value="NZ_CABKVG010000010.1"/>
</dbReference>
<dbReference type="NCBIfam" id="NF001452">
    <property type="entry name" value="PRK00311.1"/>
    <property type="match status" value="1"/>
</dbReference>
<dbReference type="Pfam" id="PF02548">
    <property type="entry name" value="Pantoate_transf"/>
    <property type="match status" value="1"/>
</dbReference>
<dbReference type="NCBIfam" id="TIGR00222">
    <property type="entry name" value="panB"/>
    <property type="match status" value="1"/>
</dbReference>
<organism evidence="6 7">
    <name type="scientific">Vitreoscilla massiliensis</name>
    <dbReference type="NCBI Taxonomy" id="1689272"/>
    <lineage>
        <taxon>Bacteria</taxon>
        <taxon>Pseudomonadati</taxon>
        <taxon>Pseudomonadota</taxon>
        <taxon>Betaproteobacteria</taxon>
        <taxon>Neisseriales</taxon>
        <taxon>Neisseriaceae</taxon>
        <taxon>Vitreoscilla</taxon>
    </lineage>
</organism>
<keyword evidence="3 5" id="KW-0566">Pantothenate biosynthesis</keyword>
<dbReference type="GO" id="GO:0003864">
    <property type="term" value="F:3-methyl-2-oxobutanoate hydroxymethyltransferase activity"/>
    <property type="evidence" value="ECO:0007669"/>
    <property type="project" value="UniProtKB-EC"/>
</dbReference>
<dbReference type="PANTHER" id="PTHR20881">
    <property type="entry name" value="3-METHYL-2-OXOBUTANOATE HYDROXYMETHYLTRANSFERASE"/>
    <property type="match status" value="1"/>
</dbReference>
<comment type="subcellular location">
    <subcellularLocation>
        <location evidence="5">Cytoplasm</location>
    </subcellularLocation>
</comment>
<dbReference type="InterPro" id="IPR003700">
    <property type="entry name" value="Pantoate_hydroxy_MeTrfase"/>
</dbReference>
<comment type="cofactor">
    <cofactor evidence="5">
        <name>Mg(2+)</name>
        <dbReference type="ChEBI" id="CHEBI:18420"/>
    </cofactor>
    <text evidence="5">Binds 1 Mg(2+) ion per subunit.</text>
</comment>
<evidence type="ECO:0000256" key="4">
    <source>
        <dbReference type="ARBA" id="ARBA00022679"/>
    </source>
</evidence>
<accession>A0ABY4DZ31</accession>
<feature type="binding site" evidence="5">
    <location>
        <position position="111"/>
    </location>
    <ligand>
        <name>3-methyl-2-oxobutanoate</name>
        <dbReference type="ChEBI" id="CHEBI:11851"/>
    </ligand>
</feature>
<feature type="active site" description="Proton acceptor" evidence="5">
    <location>
        <position position="180"/>
    </location>
</feature>
<dbReference type="EC" id="2.1.2.11" evidence="5"/>
<keyword evidence="7" id="KW-1185">Reference proteome</keyword>
<proteinExistence type="inferred from homology"/>
<dbReference type="EMBL" id="CP091511">
    <property type="protein sequence ID" value="UOO88499.1"/>
    <property type="molecule type" value="Genomic_DNA"/>
</dbReference>
<dbReference type="HAMAP" id="MF_00156">
    <property type="entry name" value="PanB"/>
    <property type="match status" value="1"/>
</dbReference>
<comment type="subunit">
    <text evidence="2 5">Homodecamer; pentamer of dimers.</text>
</comment>
<feature type="binding site" evidence="5">
    <location>
        <begin position="43"/>
        <end position="44"/>
    </location>
    <ligand>
        <name>3-methyl-2-oxobutanoate</name>
        <dbReference type="ChEBI" id="CHEBI:11851"/>
    </ligand>
</feature>
<dbReference type="PANTHER" id="PTHR20881:SF0">
    <property type="entry name" value="3-METHYL-2-OXOBUTANOATE HYDROXYMETHYLTRANSFERASE"/>
    <property type="match status" value="1"/>
</dbReference>
<evidence type="ECO:0000256" key="1">
    <source>
        <dbReference type="ARBA" id="ARBA00008676"/>
    </source>
</evidence>
<comment type="function">
    <text evidence="5">Catalyzes the reversible reaction in which hydroxymethyl group from 5,10-methylenetetrahydrofolate is transferred onto alpha-ketoisovalerate to form ketopantoate.</text>
</comment>
<reference evidence="6 7" key="1">
    <citation type="journal article" date="2022" name="Res Sq">
        <title>Evolution of multicellular longitudinally dividing oral cavity symbionts (Neisseriaceae).</title>
        <authorList>
            <person name="Nyongesa S."/>
            <person name="Weber P."/>
            <person name="Bernet E."/>
            <person name="Pullido F."/>
            <person name="Nieckarz M."/>
            <person name="Delaby M."/>
            <person name="Nieves C."/>
            <person name="Viehboeck T."/>
            <person name="Krause N."/>
            <person name="Rivera-Millot A."/>
            <person name="Nakamura A."/>
            <person name="Vischer N."/>
            <person name="VanNieuwenhze M."/>
            <person name="Brun Y."/>
            <person name="Cava F."/>
            <person name="Bulgheresi S."/>
            <person name="Veyrier F."/>
        </authorList>
    </citation>
    <scope>NUCLEOTIDE SEQUENCE [LARGE SCALE GENOMIC DNA]</scope>
    <source>
        <strain evidence="6 7">SN4</strain>
    </source>
</reference>
<dbReference type="Gene3D" id="3.20.20.60">
    <property type="entry name" value="Phosphoenolpyruvate-binding domains"/>
    <property type="match status" value="1"/>
</dbReference>